<keyword evidence="3" id="KW-1185">Reference proteome</keyword>
<evidence type="ECO:0000256" key="1">
    <source>
        <dbReference type="SAM" id="MobiDB-lite"/>
    </source>
</evidence>
<protein>
    <submittedName>
        <fullName evidence="2">Uncharacterized protein</fullName>
    </submittedName>
</protein>
<gene>
    <name evidence="2" type="ORF">LSH36_381g01002</name>
</gene>
<comment type="caution">
    <text evidence="2">The sequence shown here is derived from an EMBL/GenBank/DDBJ whole genome shotgun (WGS) entry which is preliminary data.</text>
</comment>
<organism evidence="2 3">
    <name type="scientific">Paralvinella palmiformis</name>
    <dbReference type="NCBI Taxonomy" id="53620"/>
    <lineage>
        <taxon>Eukaryota</taxon>
        <taxon>Metazoa</taxon>
        <taxon>Spiralia</taxon>
        <taxon>Lophotrochozoa</taxon>
        <taxon>Annelida</taxon>
        <taxon>Polychaeta</taxon>
        <taxon>Sedentaria</taxon>
        <taxon>Canalipalpata</taxon>
        <taxon>Terebellida</taxon>
        <taxon>Terebelliformia</taxon>
        <taxon>Alvinellidae</taxon>
        <taxon>Paralvinella</taxon>
    </lineage>
</organism>
<dbReference type="AlphaFoldDB" id="A0AAD9JDM9"/>
<dbReference type="EMBL" id="JAODUP010000381">
    <property type="protein sequence ID" value="KAK2150944.1"/>
    <property type="molecule type" value="Genomic_DNA"/>
</dbReference>
<feature type="region of interest" description="Disordered" evidence="1">
    <location>
        <begin position="1"/>
        <end position="20"/>
    </location>
</feature>
<reference evidence="2" key="1">
    <citation type="journal article" date="2023" name="Mol. Biol. Evol.">
        <title>Third-Generation Sequencing Reveals the Adaptive Role of the Epigenome in Three Deep-Sea Polychaetes.</title>
        <authorList>
            <person name="Perez M."/>
            <person name="Aroh O."/>
            <person name="Sun Y."/>
            <person name="Lan Y."/>
            <person name="Juniper S.K."/>
            <person name="Young C.R."/>
            <person name="Angers B."/>
            <person name="Qian P.Y."/>
        </authorList>
    </citation>
    <scope>NUCLEOTIDE SEQUENCE</scope>
    <source>
        <strain evidence="2">P08H-3</strain>
    </source>
</reference>
<accession>A0AAD9JDM9</accession>
<evidence type="ECO:0000313" key="2">
    <source>
        <dbReference type="EMBL" id="KAK2150944.1"/>
    </source>
</evidence>
<proteinExistence type="predicted"/>
<name>A0AAD9JDM9_9ANNE</name>
<sequence>MYRTRQSLPSPKNSLKEKKQPVDIFPRIDISPIQTARIGDHFWISNLDTDRMRKSQSWYQVTRQTLLEVNI</sequence>
<dbReference type="Proteomes" id="UP001208570">
    <property type="component" value="Unassembled WGS sequence"/>
</dbReference>
<feature type="compositionally biased region" description="Polar residues" evidence="1">
    <location>
        <begin position="1"/>
        <end position="13"/>
    </location>
</feature>
<evidence type="ECO:0000313" key="3">
    <source>
        <dbReference type="Proteomes" id="UP001208570"/>
    </source>
</evidence>